<organism evidence="1 2">
    <name type="scientific">Apiospora kogelbergensis</name>
    <dbReference type="NCBI Taxonomy" id="1337665"/>
    <lineage>
        <taxon>Eukaryota</taxon>
        <taxon>Fungi</taxon>
        <taxon>Dikarya</taxon>
        <taxon>Ascomycota</taxon>
        <taxon>Pezizomycotina</taxon>
        <taxon>Sordariomycetes</taxon>
        <taxon>Xylariomycetidae</taxon>
        <taxon>Amphisphaeriales</taxon>
        <taxon>Apiosporaceae</taxon>
        <taxon>Apiospora</taxon>
    </lineage>
</organism>
<evidence type="ECO:0000313" key="2">
    <source>
        <dbReference type="Proteomes" id="UP001392437"/>
    </source>
</evidence>
<dbReference type="SUPFAM" id="SSF49777">
    <property type="entry name" value="PEBP-like"/>
    <property type="match status" value="1"/>
</dbReference>
<dbReference type="PANTHER" id="PTHR11362:SF78">
    <property type="entry name" value="PROTEASE INHIBITOR"/>
    <property type="match status" value="1"/>
</dbReference>
<dbReference type="CDD" id="cd00866">
    <property type="entry name" value="PEBP_euk"/>
    <property type="match status" value="1"/>
</dbReference>
<name>A0AAW0QAD2_9PEZI</name>
<accession>A0AAW0QAD2</accession>
<proteinExistence type="predicted"/>
<comment type="caution">
    <text evidence="1">The sequence shown here is derived from an EMBL/GenBank/DDBJ whole genome shotgun (WGS) entry which is preliminary data.</text>
</comment>
<keyword evidence="1" id="KW-0646">Protease inhibitor</keyword>
<dbReference type="InterPro" id="IPR035810">
    <property type="entry name" value="PEBP_euk"/>
</dbReference>
<dbReference type="InterPro" id="IPR008914">
    <property type="entry name" value="PEBP"/>
</dbReference>
<evidence type="ECO:0000313" key="1">
    <source>
        <dbReference type="EMBL" id="KAK8097242.1"/>
    </source>
</evidence>
<dbReference type="Proteomes" id="UP001392437">
    <property type="component" value="Unassembled WGS sequence"/>
</dbReference>
<dbReference type="GO" id="GO:0030162">
    <property type="term" value="P:regulation of proteolysis"/>
    <property type="evidence" value="ECO:0007669"/>
    <property type="project" value="TreeGrafter"/>
</dbReference>
<keyword evidence="2" id="KW-1185">Reference proteome</keyword>
<dbReference type="GO" id="GO:0030414">
    <property type="term" value="F:peptidase inhibitor activity"/>
    <property type="evidence" value="ECO:0007669"/>
    <property type="project" value="UniProtKB-KW"/>
</dbReference>
<gene>
    <name evidence="1" type="ORF">PG999_013186</name>
</gene>
<dbReference type="Gene3D" id="3.90.280.10">
    <property type="entry name" value="PEBP-like"/>
    <property type="match status" value="1"/>
</dbReference>
<sequence>MPANKSVEKALAAMNSDASKTLGLTVGQHTQVKPGTYIPKAGRCIEATDTQSADAQSPPEILYPAASADKTYLAMSLDLDAPFKSLPVLGPIWHWCQSDLRIASAAGTATTTPSGKLEPAEPPVVNYIGPAPPPGASPHRYAFFLYEQPAGFDAKARSPAGGKEVGVKPRMWFSLDEWEAKVGLGEVLALNYFTSN</sequence>
<dbReference type="GO" id="GO:0005543">
    <property type="term" value="F:phospholipid binding"/>
    <property type="evidence" value="ECO:0007669"/>
    <property type="project" value="TreeGrafter"/>
</dbReference>
<dbReference type="GO" id="GO:0046578">
    <property type="term" value="P:regulation of Ras protein signal transduction"/>
    <property type="evidence" value="ECO:0007669"/>
    <property type="project" value="TreeGrafter"/>
</dbReference>
<dbReference type="EMBL" id="JAQQWP010000010">
    <property type="protein sequence ID" value="KAK8097242.1"/>
    <property type="molecule type" value="Genomic_DNA"/>
</dbReference>
<protein>
    <submittedName>
        <fullName evidence="1">Protease inhibitor</fullName>
    </submittedName>
</protein>
<dbReference type="InterPro" id="IPR036610">
    <property type="entry name" value="PEBP-like_sf"/>
</dbReference>
<dbReference type="PANTHER" id="PTHR11362">
    <property type="entry name" value="PHOSPHATIDYLETHANOLAMINE-BINDING PROTEIN"/>
    <property type="match status" value="1"/>
</dbReference>
<dbReference type="AlphaFoldDB" id="A0AAW0QAD2"/>
<dbReference type="Pfam" id="PF01161">
    <property type="entry name" value="PBP"/>
    <property type="match status" value="1"/>
</dbReference>
<reference evidence="1 2" key="1">
    <citation type="submission" date="2023-01" db="EMBL/GenBank/DDBJ databases">
        <title>Analysis of 21 Apiospora genomes using comparative genomics revels a genus with tremendous synthesis potential of carbohydrate active enzymes and secondary metabolites.</title>
        <authorList>
            <person name="Sorensen T."/>
        </authorList>
    </citation>
    <scope>NUCLEOTIDE SEQUENCE [LARGE SCALE GENOMIC DNA]</scope>
    <source>
        <strain evidence="1 2">CBS 117206</strain>
    </source>
</reference>